<feature type="region of interest" description="Disordered" evidence="1">
    <location>
        <begin position="1"/>
        <end position="28"/>
    </location>
</feature>
<feature type="compositionally biased region" description="Low complexity" evidence="1">
    <location>
        <begin position="68"/>
        <end position="82"/>
    </location>
</feature>
<name>A0AB38ZPB4_9ADEN</name>
<organism evidence="2">
    <name type="scientific">Psittacine aviadenovirus B</name>
    <dbReference type="NCBI Taxonomy" id="2169709"/>
    <lineage>
        <taxon>Viruses</taxon>
        <taxon>Varidnaviria</taxon>
        <taxon>Bamfordvirae</taxon>
        <taxon>Preplasmiviricota</taxon>
        <taxon>Polisuviricotina</taxon>
        <taxon>Pharingeaviricetes</taxon>
        <taxon>Rowavirales</taxon>
        <taxon>Adenoviridae</taxon>
        <taxon>Aviadenovirus</taxon>
        <taxon>Aviadenovirus rubri</taxon>
    </lineage>
</organism>
<accession>A0AB38ZPB4</accession>
<feature type="compositionally biased region" description="Basic residues" evidence="1">
    <location>
        <begin position="47"/>
        <end position="67"/>
    </location>
</feature>
<reference evidence="2" key="1">
    <citation type="submission" date="2023-06" db="EMBL/GenBank/DDBJ databases">
        <title>Identification of a novel pathogenic adenovirus species in African Grey Parrot unveils distinct lineage within aviadenoviruses.</title>
        <authorList>
            <person name="Das T."/>
            <person name="Raidal S."/>
            <person name="Das S."/>
        </authorList>
    </citation>
    <scope>NUCLEOTIDE SEQUENCE</scope>
    <source>
        <strain evidence="2">CS23-0540</strain>
    </source>
</reference>
<dbReference type="EMBL" id="OR096706">
    <property type="protein sequence ID" value="XBY87763.1"/>
    <property type="molecule type" value="Genomic_DNA"/>
</dbReference>
<feature type="region of interest" description="Disordered" evidence="1">
    <location>
        <begin position="45"/>
        <end position="90"/>
    </location>
</feature>
<feature type="compositionally biased region" description="Basic residues" evidence="1">
    <location>
        <begin position="17"/>
        <end position="26"/>
    </location>
</feature>
<evidence type="ECO:0000256" key="1">
    <source>
        <dbReference type="SAM" id="MobiDB-lite"/>
    </source>
</evidence>
<protein>
    <submittedName>
        <fullName evidence="2">PVII protein</fullName>
    </submittedName>
</protein>
<proteinExistence type="predicted"/>
<evidence type="ECO:0000313" key="2">
    <source>
        <dbReference type="EMBL" id="XBY87763.1"/>
    </source>
</evidence>
<sequence length="90" mass="10354">MSILISPSDNRGWGAMRPRRMRRHSMRGVGLRRGALTLRTLLGLGTTRRRRRTGRRAVRGGASRRARSNTTTRIVAVRTTSRTSRRRRSR</sequence>